<dbReference type="KEGG" id="daw:HS1_002204"/>
<evidence type="ECO:0000313" key="10">
    <source>
        <dbReference type="Proteomes" id="UP000070560"/>
    </source>
</evidence>
<dbReference type="NCBIfam" id="TIGR00242">
    <property type="entry name" value="division/cell wall cluster transcriptional repressor MraZ"/>
    <property type="match status" value="1"/>
</dbReference>
<dbReference type="GO" id="GO:0005737">
    <property type="term" value="C:cytoplasm"/>
    <property type="evidence" value="ECO:0007669"/>
    <property type="project" value="UniProtKB-UniRule"/>
</dbReference>
<evidence type="ECO:0000256" key="7">
    <source>
        <dbReference type="HAMAP-Rule" id="MF_01008"/>
    </source>
</evidence>
<keyword evidence="3" id="KW-0677">Repeat</keyword>
<dbReference type="PANTHER" id="PTHR34701:SF1">
    <property type="entry name" value="TRANSCRIPTIONAL REGULATOR MRAZ"/>
    <property type="match status" value="1"/>
</dbReference>
<reference evidence="9 10" key="1">
    <citation type="submission" date="2015-10" db="EMBL/GenBank/DDBJ databases">
        <title>Candidatus Desulfofervidus auxilii, a hydrogenotrophic sulfate-reducing bacterium involved in the thermophilic anaerobic oxidation of methane.</title>
        <authorList>
            <person name="Krukenberg V."/>
            <person name="Richter M."/>
            <person name="Wegener G."/>
        </authorList>
    </citation>
    <scope>NUCLEOTIDE SEQUENCE [LARGE SCALE GENOMIC DNA]</scope>
    <source>
        <strain evidence="9 10">HS1</strain>
    </source>
</reference>
<dbReference type="InterPro" id="IPR007159">
    <property type="entry name" value="SpoVT-AbrB_dom"/>
</dbReference>
<gene>
    <name evidence="7" type="primary">mraZ</name>
    <name evidence="9" type="ORF">HS1_002204</name>
</gene>
<dbReference type="GO" id="GO:2000143">
    <property type="term" value="P:negative regulation of DNA-templated transcription initiation"/>
    <property type="evidence" value="ECO:0007669"/>
    <property type="project" value="TreeGrafter"/>
</dbReference>
<dbReference type="GO" id="GO:0003700">
    <property type="term" value="F:DNA-binding transcription factor activity"/>
    <property type="evidence" value="ECO:0007669"/>
    <property type="project" value="UniProtKB-UniRule"/>
</dbReference>
<keyword evidence="10" id="KW-1185">Reference proteome</keyword>
<dbReference type="GO" id="GO:0051301">
    <property type="term" value="P:cell division"/>
    <property type="evidence" value="ECO:0007669"/>
    <property type="project" value="UniProtKB-KW"/>
</dbReference>
<evidence type="ECO:0000256" key="3">
    <source>
        <dbReference type="ARBA" id="ARBA00022737"/>
    </source>
</evidence>
<protein>
    <recommendedName>
        <fullName evidence="1 7">Transcriptional regulator MraZ</fullName>
    </recommendedName>
</protein>
<dbReference type="GO" id="GO:0000976">
    <property type="term" value="F:transcription cis-regulatory region binding"/>
    <property type="evidence" value="ECO:0007669"/>
    <property type="project" value="TreeGrafter"/>
</dbReference>
<dbReference type="CDD" id="cd16321">
    <property type="entry name" value="MraZ_C"/>
    <property type="match status" value="1"/>
</dbReference>
<keyword evidence="2 7" id="KW-0963">Cytoplasm</keyword>
<accession>A0A7U4QMB9</accession>
<keyword evidence="9" id="KW-0131">Cell cycle</keyword>
<dbReference type="Proteomes" id="UP000070560">
    <property type="component" value="Chromosome"/>
</dbReference>
<comment type="subcellular location">
    <subcellularLocation>
        <location evidence="7">Cytoplasm</location>
        <location evidence="7">Nucleoid</location>
    </subcellularLocation>
</comment>
<name>A0A7U4QMB9_DESA2</name>
<evidence type="ECO:0000259" key="8">
    <source>
        <dbReference type="PROSITE" id="PS51740"/>
    </source>
</evidence>
<keyword evidence="6 7" id="KW-0804">Transcription</keyword>
<dbReference type="GO" id="GO:0009295">
    <property type="term" value="C:nucleoid"/>
    <property type="evidence" value="ECO:0007669"/>
    <property type="project" value="UniProtKB-SubCell"/>
</dbReference>
<dbReference type="InterPro" id="IPR003444">
    <property type="entry name" value="MraZ"/>
</dbReference>
<organism evidence="9 10">
    <name type="scientific">Desulfofervidus auxilii</name>
    <dbReference type="NCBI Taxonomy" id="1621989"/>
    <lineage>
        <taxon>Bacteria</taxon>
        <taxon>Pseudomonadati</taxon>
        <taxon>Thermodesulfobacteriota</taxon>
        <taxon>Candidatus Desulfofervidia</taxon>
        <taxon>Candidatus Desulfofervidales</taxon>
        <taxon>Candidatus Desulfofervidaceae</taxon>
        <taxon>Candidatus Desulfofervidus</taxon>
    </lineage>
</organism>
<sequence length="158" mass="18246">MNQKFPQKHNNVFRGRYIHSIDGKGRLSIPNHFREVLKRKYKEEGIMLTSLGVSLVAYPLAEWSVIEEKVSKLPQIKPEVRKFQLLFISGAVECTFDKQGRILVPPALREHAGLKKDVIIAGMLNKFEIWDKGRWEKEMKLLTENFEEISNVIADLGL</sequence>
<dbReference type="Pfam" id="PF02381">
    <property type="entry name" value="MraZ"/>
    <property type="match status" value="2"/>
</dbReference>
<evidence type="ECO:0000256" key="5">
    <source>
        <dbReference type="ARBA" id="ARBA00023125"/>
    </source>
</evidence>
<evidence type="ECO:0000256" key="4">
    <source>
        <dbReference type="ARBA" id="ARBA00023015"/>
    </source>
</evidence>
<evidence type="ECO:0000256" key="6">
    <source>
        <dbReference type="ARBA" id="ARBA00023163"/>
    </source>
</evidence>
<feature type="domain" description="SpoVT-AbrB" evidence="8">
    <location>
        <begin position="16"/>
        <end position="62"/>
    </location>
</feature>
<dbReference type="RefSeq" id="WP_066065386.1">
    <property type="nucleotide sequence ID" value="NZ_CP013015.1"/>
</dbReference>
<evidence type="ECO:0000313" key="9">
    <source>
        <dbReference type="EMBL" id="AMM41990.1"/>
    </source>
</evidence>
<dbReference type="InterPro" id="IPR020603">
    <property type="entry name" value="MraZ_dom"/>
</dbReference>
<dbReference type="PANTHER" id="PTHR34701">
    <property type="entry name" value="TRANSCRIPTIONAL REGULATOR MRAZ"/>
    <property type="match status" value="1"/>
</dbReference>
<keyword evidence="5 7" id="KW-0238">DNA-binding</keyword>
<dbReference type="Gene3D" id="3.40.1550.20">
    <property type="entry name" value="Transcriptional regulator MraZ domain"/>
    <property type="match status" value="1"/>
</dbReference>
<dbReference type="PROSITE" id="PS51740">
    <property type="entry name" value="SPOVT_ABRB"/>
    <property type="match status" value="2"/>
</dbReference>
<dbReference type="OrthoDB" id="9807753at2"/>
<proteinExistence type="inferred from homology"/>
<feature type="domain" description="SpoVT-AbrB" evidence="8">
    <location>
        <begin position="91"/>
        <end position="134"/>
    </location>
</feature>
<dbReference type="InterPro" id="IPR035644">
    <property type="entry name" value="MraZ_C"/>
</dbReference>
<dbReference type="InterPro" id="IPR035642">
    <property type="entry name" value="MraZ_N"/>
</dbReference>
<dbReference type="EMBL" id="CP013015">
    <property type="protein sequence ID" value="AMM41990.1"/>
    <property type="molecule type" value="Genomic_DNA"/>
</dbReference>
<evidence type="ECO:0000256" key="1">
    <source>
        <dbReference type="ARBA" id="ARBA00013860"/>
    </source>
</evidence>
<comment type="similarity">
    <text evidence="7">Belongs to the MraZ family.</text>
</comment>
<dbReference type="CDD" id="cd16320">
    <property type="entry name" value="MraZ_N"/>
    <property type="match status" value="1"/>
</dbReference>
<dbReference type="AlphaFoldDB" id="A0A7U4QMB9"/>
<dbReference type="InterPro" id="IPR038619">
    <property type="entry name" value="MraZ_sf"/>
</dbReference>
<keyword evidence="9" id="KW-0132">Cell division</keyword>
<evidence type="ECO:0000256" key="2">
    <source>
        <dbReference type="ARBA" id="ARBA00022490"/>
    </source>
</evidence>
<keyword evidence="4 7" id="KW-0805">Transcription regulation</keyword>
<dbReference type="SUPFAM" id="SSF89447">
    <property type="entry name" value="AbrB/MazE/MraZ-like"/>
    <property type="match status" value="1"/>
</dbReference>
<comment type="subunit">
    <text evidence="7">Forms oligomers.</text>
</comment>
<dbReference type="InterPro" id="IPR037914">
    <property type="entry name" value="SpoVT-AbrB_sf"/>
</dbReference>
<dbReference type="HAMAP" id="MF_01008">
    <property type="entry name" value="MraZ"/>
    <property type="match status" value="1"/>
</dbReference>